<evidence type="ECO:0000259" key="3">
    <source>
        <dbReference type="PROSITE" id="PS50011"/>
    </source>
</evidence>
<dbReference type="EMBL" id="HBFQ01021896">
    <property type="protein sequence ID" value="CAD8840988.1"/>
    <property type="molecule type" value="Transcribed_RNA"/>
</dbReference>
<dbReference type="Pfam" id="PF07714">
    <property type="entry name" value="PK_Tyr_Ser-Thr"/>
    <property type="match status" value="1"/>
</dbReference>
<proteinExistence type="predicted"/>
<dbReference type="InterPro" id="IPR003409">
    <property type="entry name" value="MORN"/>
</dbReference>
<feature type="region of interest" description="Disordered" evidence="2">
    <location>
        <begin position="171"/>
        <end position="194"/>
    </location>
</feature>
<keyword evidence="1" id="KW-0677">Repeat</keyword>
<feature type="domain" description="Protein kinase" evidence="3">
    <location>
        <begin position="287"/>
        <end position="619"/>
    </location>
</feature>
<dbReference type="InterPro" id="IPR001245">
    <property type="entry name" value="Ser-Thr/Tyr_kinase_cat_dom"/>
</dbReference>
<dbReference type="AlphaFoldDB" id="A0A7S1A3D6"/>
<dbReference type="PANTHER" id="PTHR23084:SF263">
    <property type="entry name" value="MORN REPEAT-CONTAINING PROTEIN 1"/>
    <property type="match status" value="1"/>
</dbReference>
<dbReference type="Gene3D" id="1.10.510.10">
    <property type="entry name" value="Transferase(Phosphotransferase) domain 1"/>
    <property type="match status" value="1"/>
</dbReference>
<dbReference type="PROSITE" id="PS50011">
    <property type="entry name" value="PROTEIN_KINASE_DOM"/>
    <property type="match status" value="1"/>
</dbReference>
<sequence>MNHFADFKGQVVNALADKSDLSWKSVKLRYENGDRYDGEGDRSRRSVRHGTGVYQYKSDEQRYEGEFLDGEKHGVGTCFFADGGVYHGQWLRGRKHGWGVSAHWSPQGGLWVYDGEYKDGLRSGSGGLTSRGRGALFGNWNRGSLARGVKCQYGGPELQVDVIGVEDRAETSTAESAVETPSCPSRAPVSLGSMPGEWQDKDARLWLRSLGLESGADQDAVCSNGTQLLSVDMVHLLANSHLSAELSEHAQGWRRTVVAAHAALLRGVRDSGRQLKSWGEFQDALPSVKQRFIPSGELKVVDSHRGEYDRNGTRVELCTLPFALPVHVAISKAIREKAQREELASTGKTTVLPEDLVTLTGAMDWVADVEKLVAVKHPRISTLLGIVLGPADASTGSAPAMLAYEAANKAALLFQWVNAPAEDGTKPPLDAEAVLRVCVGICSALSELLSHRLIFGALCSVNVELVPSSAGLEARLKRTGCSWWRWGWRESLRTRDTWKAQQGALSRDDVVRRYATCPVNWMAPEVLRDGTPDEASEVYSFALVVWEMLNRATPFSNLSIAQIVATVGYGGRKLQQTPASVSWSKERTFLHESMSRCSVHAAKSRPRLAAVLNEMSQVLEARCKKKGVFGKLGF</sequence>
<reference evidence="4" key="1">
    <citation type="submission" date="2021-01" db="EMBL/GenBank/DDBJ databases">
        <authorList>
            <person name="Corre E."/>
            <person name="Pelletier E."/>
            <person name="Niang G."/>
            <person name="Scheremetjew M."/>
            <person name="Finn R."/>
            <person name="Kale V."/>
            <person name="Holt S."/>
            <person name="Cochrane G."/>
            <person name="Meng A."/>
            <person name="Brown T."/>
            <person name="Cohen L."/>
        </authorList>
    </citation>
    <scope>NUCLEOTIDE SEQUENCE</scope>
</reference>
<evidence type="ECO:0000313" key="4">
    <source>
        <dbReference type="EMBL" id="CAD8840988.1"/>
    </source>
</evidence>
<dbReference type="GO" id="GO:0005524">
    <property type="term" value="F:ATP binding"/>
    <property type="evidence" value="ECO:0007669"/>
    <property type="project" value="InterPro"/>
</dbReference>
<accession>A0A7S1A3D6</accession>
<dbReference type="InterPro" id="IPR011009">
    <property type="entry name" value="Kinase-like_dom_sf"/>
</dbReference>
<dbReference type="SMART" id="SM00698">
    <property type="entry name" value="MORN"/>
    <property type="match status" value="4"/>
</dbReference>
<evidence type="ECO:0000256" key="2">
    <source>
        <dbReference type="SAM" id="MobiDB-lite"/>
    </source>
</evidence>
<dbReference type="Pfam" id="PF02493">
    <property type="entry name" value="MORN"/>
    <property type="match status" value="4"/>
</dbReference>
<name>A0A7S1A3D6_NOCSC</name>
<dbReference type="SUPFAM" id="SSF56112">
    <property type="entry name" value="Protein kinase-like (PK-like)"/>
    <property type="match status" value="1"/>
</dbReference>
<gene>
    <name evidence="4" type="ORF">NSCI0253_LOCUS15336</name>
</gene>
<dbReference type="SUPFAM" id="SSF82185">
    <property type="entry name" value="Histone H3 K4-specific methyltransferase SET7/9 N-terminal domain"/>
    <property type="match status" value="1"/>
</dbReference>
<evidence type="ECO:0000256" key="1">
    <source>
        <dbReference type="ARBA" id="ARBA00022737"/>
    </source>
</evidence>
<dbReference type="PANTHER" id="PTHR23084">
    <property type="entry name" value="PHOSPHATIDYLINOSITOL-4-PHOSPHATE 5-KINASE RELATED"/>
    <property type="match status" value="1"/>
</dbReference>
<protein>
    <recommendedName>
        <fullName evidence="3">Protein kinase domain-containing protein</fullName>
    </recommendedName>
</protein>
<dbReference type="InterPro" id="IPR000719">
    <property type="entry name" value="Prot_kinase_dom"/>
</dbReference>
<organism evidence="4">
    <name type="scientific">Noctiluca scintillans</name>
    <name type="common">Sea sparkle</name>
    <name type="synonym">Red tide dinoflagellate</name>
    <dbReference type="NCBI Taxonomy" id="2966"/>
    <lineage>
        <taxon>Eukaryota</taxon>
        <taxon>Sar</taxon>
        <taxon>Alveolata</taxon>
        <taxon>Dinophyceae</taxon>
        <taxon>Noctilucales</taxon>
        <taxon>Noctilucaceae</taxon>
        <taxon>Noctiluca</taxon>
    </lineage>
</organism>
<dbReference type="Gene3D" id="2.20.110.10">
    <property type="entry name" value="Histone H3 K4-specific methyltransferase SET7/9 N-terminal domain"/>
    <property type="match status" value="1"/>
</dbReference>
<dbReference type="GO" id="GO:0004672">
    <property type="term" value="F:protein kinase activity"/>
    <property type="evidence" value="ECO:0007669"/>
    <property type="project" value="InterPro"/>
</dbReference>